<comment type="caution">
    <text evidence="1">The sequence shown here is derived from an EMBL/GenBank/DDBJ whole genome shotgun (WGS) entry which is preliminary data.</text>
</comment>
<protein>
    <submittedName>
        <fullName evidence="1">Uncharacterized protein</fullName>
    </submittedName>
</protein>
<organism evidence="1 2">
    <name type="scientific">Paenibacillus aceti</name>
    <dbReference type="NCBI Taxonomy" id="1820010"/>
    <lineage>
        <taxon>Bacteria</taxon>
        <taxon>Bacillati</taxon>
        <taxon>Bacillota</taxon>
        <taxon>Bacilli</taxon>
        <taxon>Bacillales</taxon>
        <taxon>Paenibacillaceae</taxon>
        <taxon>Paenibacillus</taxon>
    </lineage>
</organism>
<name>A0ABQ1W8D6_9BACL</name>
<dbReference type="EMBL" id="BMIW01000049">
    <property type="protein sequence ID" value="GGG17868.1"/>
    <property type="molecule type" value="Genomic_DNA"/>
</dbReference>
<accession>A0ABQ1W8D6</accession>
<dbReference type="RefSeq" id="WP_162944161.1">
    <property type="nucleotide sequence ID" value="NZ_BMIW01000049.1"/>
</dbReference>
<evidence type="ECO:0000313" key="1">
    <source>
        <dbReference type="EMBL" id="GGG17868.1"/>
    </source>
</evidence>
<evidence type="ECO:0000313" key="2">
    <source>
        <dbReference type="Proteomes" id="UP000608420"/>
    </source>
</evidence>
<keyword evidence="2" id="KW-1185">Reference proteome</keyword>
<reference evidence="2" key="1">
    <citation type="journal article" date="2019" name="Int. J. Syst. Evol. Microbiol.">
        <title>The Global Catalogue of Microorganisms (GCM) 10K type strain sequencing project: providing services to taxonomists for standard genome sequencing and annotation.</title>
        <authorList>
            <consortium name="The Broad Institute Genomics Platform"/>
            <consortium name="The Broad Institute Genome Sequencing Center for Infectious Disease"/>
            <person name="Wu L."/>
            <person name="Ma J."/>
        </authorList>
    </citation>
    <scope>NUCLEOTIDE SEQUENCE [LARGE SCALE GENOMIC DNA]</scope>
    <source>
        <strain evidence="2">CGMCC 1.15420</strain>
    </source>
</reference>
<proteinExistence type="predicted"/>
<dbReference type="Proteomes" id="UP000608420">
    <property type="component" value="Unassembled WGS sequence"/>
</dbReference>
<gene>
    <name evidence="1" type="ORF">GCM10010913_44970</name>
</gene>
<sequence length="76" mass="9091">MVNTYNYILQNSNAGNMGWSKANTREMLNFVYEGTPDHLGYEMVEKFKKTLRDLGYIKTVKEENEWRTYILKELDF</sequence>